<dbReference type="Gene3D" id="3.30.450.20">
    <property type="entry name" value="PAS domain"/>
    <property type="match status" value="2"/>
</dbReference>
<keyword evidence="4" id="KW-0812">Transmembrane</keyword>
<dbReference type="PROSITE" id="PS50111">
    <property type="entry name" value="CHEMOTAXIS_TRANSDUC_2"/>
    <property type="match status" value="1"/>
</dbReference>
<evidence type="ECO:0000313" key="8">
    <source>
        <dbReference type="Proteomes" id="UP000190105"/>
    </source>
</evidence>
<keyword evidence="1 3" id="KW-0807">Transducer</keyword>
<dbReference type="STRING" id="1147123.SAMN05443428_102103"/>
<evidence type="ECO:0000259" key="5">
    <source>
        <dbReference type="PROSITE" id="PS50111"/>
    </source>
</evidence>
<dbReference type="Gene3D" id="1.10.287.950">
    <property type="entry name" value="Methyl-accepting chemotaxis protein"/>
    <property type="match status" value="1"/>
</dbReference>
<protein>
    <submittedName>
        <fullName evidence="7">Methyl-accepting chemotaxis sensory transducer with Cache sensor</fullName>
    </submittedName>
</protein>
<feature type="transmembrane region" description="Helical" evidence="4">
    <location>
        <begin position="12"/>
        <end position="33"/>
    </location>
</feature>
<dbReference type="GO" id="GO:0006935">
    <property type="term" value="P:chemotaxis"/>
    <property type="evidence" value="ECO:0007669"/>
    <property type="project" value="UniProtKB-ARBA"/>
</dbReference>
<dbReference type="Proteomes" id="UP000190105">
    <property type="component" value="Unassembled WGS sequence"/>
</dbReference>
<evidence type="ECO:0000259" key="6">
    <source>
        <dbReference type="PROSITE" id="PS50885"/>
    </source>
</evidence>
<dbReference type="GO" id="GO:0007165">
    <property type="term" value="P:signal transduction"/>
    <property type="evidence" value="ECO:0007669"/>
    <property type="project" value="UniProtKB-KW"/>
</dbReference>
<dbReference type="CDD" id="cd11386">
    <property type="entry name" value="MCP_signal"/>
    <property type="match status" value="1"/>
</dbReference>
<dbReference type="SUPFAM" id="SSF103190">
    <property type="entry name" value="Sensory domain-like"/>
    <property type="match status" value="1"/>
</dbReference>
<evidence type="ECO:0000256" key="2">
    <source>
        <dbReference type="ARBA" id="ARBA00029447"/>
    </source>
</evidence>
<dbReference type="SUPFAM" id="SSF58104">
    <property type="entry name" value="Methyl-accepting chemotaxis protein (MCP) signaling domain"/>
    <property type="match status" value="1"/>
</dbReference>
<dbReference type="InterPro" id="IPR004089">
    <property type="entry name" value="MCPsignal_dom"/>
</dbReference>
<feature type="domain" description="HAMP" evidence="6">
    <location>
        <begin position="328"/>
        <end position="380"/>
    </location>
</feature>
<dbReference type="Pfam" id="PF22673">
    <property type="entry name" value="MCP-like_PDC_1"/>
    <property type="match status" value="1"/>
</dbReference>
<dbReference type="InterPro" id="IPR003660">
    <property type="entry name" value="HAMP_dom"/>
</dbReference>
<dbReference type="Pfam" id="PF00672">
    <property type="entry name" value="HAMP"/>
    <property type="match status" value="1"/>
</dbReference>
<dbReference type="PANTHER" id="PTHR32089:SF112">
    <property type="entry name" value="LYSOZYME-LIKE PROTEIN-RELATED"/>
    <property type="match status" value="1"/>
</dbReference>
<dbReference type="GO" id="GO:0016020">
    <property type="term" value="C:membrane"/>
    <property type="evidence" value="ECO:0007669"/>
    <property type="project" value="InterPro"/>
</dbReference>
<dbReference type="SMART" id="SM00304">
    <property type="entry name" value="HAMP"/>
    <property type="match status" value="1"/>
</dbReference>
<dbReference type="AlphaFoldDB" id="A0A1T4WLJ3"/>
<keyword evidence="4" id="KW-0472">Membrane</keyword>
<organism evidence="7 8">
    <name type="scientific">Caloramator quimbayensis</name>
    <dbReference type="NCBI Taxonomy" id="1147123"/>
    <lineage>
        <taxon>Bacteria</taxon>
        <taxon>Bacillati</taxon>
        <taxon>Bacillota</taxon>
        <taxon>Clostridia</taxon>
        <taxon>Eubacteriales</taxon>
        <taxon>Clostridiaceae</taxon>
        <taxon>Caloramator</taxon>
    </lineage>
</organism>
<dbReference type="EMBL" id="FUYH01000002">
    <property type="protein sequence ID" value="SKA78194.1"/>
    <property type="molecule type" value="Genomic_DNA"/>
</dbReference>
<evidence type="ECO:0000256" key="3">
    <source>
        <dbReference type="PROSITE-ProRule" id="PRU00284"/>
    </source>
</evidence>
<dbReference type="Pfam" id="PF00015">
    <property type="entry name" value="MCPsignal"/>
    <property type="match status" value="1"/>
</dbReference>
<accession>A0A1T4WLJ3</accession>
<dbReference type="CDD" id="cd06225">
    <property type="entry name" value="HAMP"/>
    <property type="match status" value="1"/>
</dbReference>
<dbReference type="PANTHER" id="PTHR32089">
    <property type="entry name" value="METHYL-ACCEPTING CHEMOTAXIS PROTEIN MCPB"/>
    <property type="match status" value="1"/>
</dbReference>
<dbReference type="RefSeq" id="WP_078695404.1">
    <property type="nucleotide sequence ID" value="NZ_FUYH01000002.1"/>
</dbReference>
<dbReference type="PROSITE" id="PS50885">
    <property type="entry name" value="HAMP"/>
    <property type="match status" value="1"/>
</dbReference>
<evidence type="ECO:0000313" key="7">
    <source>
        <dbReference type="EMBL" id="SKA78194.1"/>
    </source>
</evidence>
<dbReference type="FunFam" id="1.10.287.950:FF:000001">
    <property type="entry name" value="Methyl-accepting chemotaxis sensory transducer"/>
    <property type="match status" value="1"/>
</dbReference>
<keyword evidence="4" id="KW-1133">Transmembrane helix</keyword>
<reference evidence="8" key="1">
    <citation type="submission" date="2017-02" db="EMBL/GenBank/DDBJ databases">
        <authorList>
            <person name="Varghese N."/>
            <person name="Submissions S."/>
        </authorList>
    </citation>
    <scope>NUCLEOTIDE SEQUENCE [LARGE SCALE GENOMIC DNA]</scope>
    <source>
        <strain evidence="8">USBA 833</strain>
    </source>
</reference>
<dbReference type="SMART" id="SM00283">
    <property type="entry name" value="MA"/>
    <property type="match status" value="1"/>
</dbReference>
<keyword evidence="8" id="KW-1185">Reference proteome</keyword>
<feature type="transmembrane region" description="Helical" evidence="4">
    <location>
        <begin position="304"/>
        <end position="326"/>
    </location>
</feature>
<dbReference type="CDD" id="cd12913">
    <property type="entry name" value="PDC1_MCP_like"/>
    <property type="match status" value="1"/>
</dbReference>
<evidence type="ECO:0000256" key="4">
    <source>
        <dbReference type="SAM" id="Phobius"/>
    </source>
</evidence>
<dbReference type="InterPro" id="IPR029151">
    <property type="entry name" value="Sensor-like_sf"/>
</dbReference>
<gene>
    <name evidence="7" type="ORF">SAMN05443428_102103</name>
</gene>
<dbReference type="OrthoDB" id="9760371at2"/>
<proteinExistence type="inferred from homology"/>
<evidence type="ECO:0000256" key="1">
    <source>
        <dbReference type="ARBA" id="ARBA00023224"/>
    </source>
</evidence>
<dbReference type="CDD" id="cd12912">
    <property type="entry name" value="PDC2_MCP_like"/>
    <property type="match status" value="1"/>
</dbReference>
<feature type="domain" description="Methyl-accepting transducer" evidence="5">
    <location>
        <begin position="399"/>
        <end position="635"/>
    </location>
</feature>
<comment type="similarity">
    <text evidence="2">Belongs to the methyl-accepting chemotaxis (MCP) protein family.</text>
</comment>
<sequence>MKLPKLKSVRLLIIIAILPISIIAMILLTAISYNSGKTIINREIGYKMNANLDSIVKNIDKSLSTHSKLVESLAKSAESTGVIMSNEHYEKLLKGVLSTNPESFGAGIWFEPNKYKEGVKYFGPYVYREEGKIVYTEEYSSESYDYFKYDWYKIGKNIPSGVAWSDAYYDEVAKTSMITATAPFFDSNKNFIGVATADISLKMIQNSIGSIKIGNTGSAFLIDKNGIYIADKDSNKIMKKKITDDANSDFSSKASVMLTSKEGNFTYKSDDENYRVYFKRIPQTNWIIALTISEKELFSPVRQLLRNLIIVISAASFFVILILLLFSNYLTKNIKKVNELAFAISKGNLSNYLDVKTHDELGQMGHHLNDMTSKLKEIIKTISEGSELVVSTSEELTASAEQTQSAAEQIADSLQSLSAGSEKQINISSNAVKIVTDISKGIEQVTNNLSIIAENSLNAYDKAEKGNVVIKNTIDRMDNINEKVSAAGHTINELGKKSAEIGQIISVITGIAEQTNLLALNAAIEAARAGEHGRGFAVVADEVRKLAEQSANAAKRISTIISEIKENIDTSIGTMAEGTSAVKDGIDMVYNAGDAFNEILTSVDDVSKKMQDASSVSQQIYAASQEMVKSIENINNIIEESSQNIENVAASSQEQSAVMKEVSDAAQSLTDIALKLQESINFFKL</sequence>
<name>A0A1T4WLJ3_9CLOT</name>